<feature type="transmembrane region" description="Helical" evidence="1">
    <location>
        <begin position="6"/>
        <end position="27"/>
    </location>
</feature>
<evidence type="ECO:0000259" key="2">
    <source>
        <dbReference type="Pfam" id="PF18426"/>
    </source>
</evidence>
<protein>
    <recommendedName>
        <fullName evidence="6">Tle cognate immunity protein 4 C-terminal domain-containing protein</fullName>
    </recommendedName>
</protein>
<dbReference type="GeneID" id="57293339"/>
<name>B6XJD5_9GAMM</name>
<dbReference type="AlphaFoldDB" id="B6XJD5"/>
<dbReference type="RefSeq" id="WP_006660405.1">
    <property type="nucleotide sequence ID" value="NZ_ABXW01000062.1"/>
</dbReference>
<evidence type="ECO:0000313" key="5">
    <source>
        <dbReference type="Proteomes" id="UP000003729"/>
    </source>
</evidence>
<keyword evidence="1" id="KW-1133">Transmembrane helix</keyword>
<feature type="domain" description="Tle cognate immunity protein 4 C-terminal" evidence="2">
    <location>
        <begin position="211"/>
        <end position="369"/>
    </location>
</feature>
<evidence type="ECO:0000259" key="3">
    <source>
        <dbReference type="Pfam" id="PF18443"/>
    </source>
</evidence>
<dbReference type="InterPro" id="IPR041290">
    <property type="entry name" value="Tli4_C"/>
</dbReference>
<accession>B6XJD5</accession>
<comment type="caution">
    <text evidence="4">The sequence shown here is derived from an EMBL/GenBank/DDBJ whole genome shotgun (WGS) entry which is preliminary data.</text>
</comment>
<sequence length="371" mass="42564">MPVQLTKLQACFMIILVILIISFLWLIREVAPAPLSDKEKIVIETLFDKAKPQCIGRYVINVPASFNNKLQDKIFIDDFKIESKFIYPPAFQQRIELREKELIERTTSKENAPVLKEVIQLPDGKGVIFDSNRSGTDDAYRTLEAHVYDNHIAFIITTNILDLSAPKYADEKKSYIEVSGFSEIETNTRPTKLAAMQSLISRLSGRLDHVVPTENGVCIPNGFILDDNSKQQEDIYFLYENSDFSLAINMDHHETPQDEILLNKSFEIKKAMALNNMHTFKKGEIKPNGVPAQEWLMYGRQKVYNKENNEESGFPYYSFLLKVNQGTSSFAKPFLSITLFNNDKETTYSDAEMVEIWDRIVGSLRYKPNAF</sequence>
<proteinExistence type="predicted"/>
<organism evidence="4 5">
    <name type="scientific">Providencia alcalifaciens DSM 30120</name>
    <dbReference type="NCBI Taxonomy" id="520999"/>
    <lineage>
        <taxon>Bacteria</taxon>
        <taxon>Pseudomonadati</taxon>
        <taxon>Pseudomonadota</taxon>
        <taxon>Gammaproteobacteria</taxon>
        <taxon>Enterobacterales</taxon>
        <taxon>Morganellaceae</taxon>
        <taxon>Providencia</taxon>
    </lineage>
</organism>
<evidence type="ECO:0000313" key="4">
    <source>
        <dbReference type="EMBL" id="EEB44672.1"/>
    </source>
</evidence>
<evidence type="ECO:0008006" key="6">
    <source>
        <dbReference type="Google" id="ProtNLM"/>
    </source>
</evidence>
<reference evidence="4 5" key="2">
    <citation type="submission" date="2008-10" db="EMBL/GenBank/DDBJ databases">
        <authorList>
            <person name="Fulton L."/>
            <person name="Clifton S."/>
            <person name="Fulton B."/>
            <person name="Xu J."/>
            <person name="Minx P."/>
            <person name="Pepin K.H."/>
            <person name="Johnson M."/>
            <person name="Bhonagiri V."/>
            <person name="Nash W.E."/>
            <person name="Mardis E.R."/>
            <person name="Wilson R.K."/>
        </authorList>
    </citation>
    <scope>NUCLEOTIDE SEQUENCE [LARGE SCALE GENOMIC DNA]</scope>
    <source>
        <strain evidence="4 5">DSM 30120</strain>
    </source>
</reference>
<dbReference type="eggNOG" id="ENOG5032V75">
    <property type="taxonomic scope" value="Bacteria"/>
</dbReference>
<reference evidence="4 5" key="1">
    <citation type="submission" date="2008-10" db="EMBL/GenBank/DDBJ databases">
        <title>Draft genome sequence of Providencia alcalifaciens (DSM 30120).</title>
        <authorList>
            <person name="Sudarsanam P."/>
            <person name="Ley R."/>
            <person name="Guruge J."/>
            <person name="Turnbaugh P.J."/>
            <person name="Mahowald M."/>
            <person name="Liep D."/>
            <person name="Gordon J."/>
        </authorList>
    </citation>
    <scope>NUCLEOTIDE SEQUENCE [LARGE SCALE GENOMIC DNA]</scope>
    <source>
        <strain evidence="4 5">DSM 30120</strain>
    </source>
</reference>
<evidence type="ECO:0000256" key="1">
    <source>
        <dbReference type="SAM" id="Phobius"/>
    </source>
</evidence>
<dbReference type="Pfam" id="PF18443">
    <property type="entry name" value="Tli4_N"/>
    <property type="match status" value="1"/>
</dbReference>
<feature type="domain" description="Tle cognate immunity protein 4 N-terminal" evidence="3">
    <location>
        <begin position="51"/>
        <end position="206"/>
    </location>
</feature>
<dbReference type="InterPro" id="IPR040761">
    <property type="entry name" value="Tli4_N"/>
</dbReference>
<keyword evidence="1" id="KW-0472">Membrane</keyword>
<keyword evidence="1" id="KW-0812">Transmembrane</keyword>
<dbReference type="EMBL" id="ABXW01000062">
    <property type="protein sequence ID" value="EEB44672.1"/>
    <property type="molecule type" value="Genomic_DNA"/>
</dbReference>
<gene>
    <name evidence="4" type="ORF">PROVALCAL_03486</name>
</gene>
<dbReference type="Proteomes" id="UP000003729">
    <property type="component" value="Unassembled WGS sequence"/>
</dbReference>
<dbReference type="Pfam" id="PF18426">
    <property type="entry name" value="Tli4_C"/>
    <property type="match status" value="1"/>
</dbReference>